<dbReference type="Pfam" id="PF02059">
    <property type="entry name" value="IL3"/>
    <property type="match status" value="1"/>
</dbReference>
<name>A0A9X9PZ49_GULGU</name>
<dbReference type="GO" id="GO:0006955">
    <property type="term" value="P:immune response"/>
    <property type="evidence" value="ECO:0007669"/>
    <property type="project" value="InterPro"/>
</dbReference>
<dbReference type="InterPro" id="IPR009079">
    <property type="entry name" value="4_helix_cytokine-like_core"/>
</dbReference>
<sequence length="142" mass="15984">MWRTLCLQLLLIFLPFGLPRPVSIRVPGTQAPGCCKYWSAISEICSKLNSSTTPEDINLRLALQSDYLLTSNLAAFRLISKDIISGSNESLFISKNLEDLEKFLQTLPMPMPTSQGEVYIQAEDFDEFSGKLKVFLEALDEF</sequence>
<feature type="non-terminal residue" evidence="2">
    <location>
        <position position="1"/>
    </location>
</feature>
<protein>
    <recommendedName>
        <fullName evidence="4">Hematopoietic growth factor</fullName>
    </recommendedName>
</protein>
<organism evidence="2 3">
    <name type="scientific">Gulo gulo</name>
    <name type="common">Wolverine</name>
    <name type="synonym">Gluton</name>
    <dbReference type="NCBI Taxonomy" id="48420"/>
    <lineage>
        <taxon>Eukaryota</taxon>
        <taxon>Metazoa</taxon>
        <taxon>Chordata</taxon>
        <taxon>Craniata</taxon>
        <taxon>Vertebrata</taxon>
        <taxon>Euteleostomi</taxon>
        <taxon>Mammalia</taxon>
        <taxon>Eutheria</taxon>
        <taxon>Laurasiatheria</taxon>
        <taxon>Carnivora</taxon>
        <taxon>Caniformia</taxon>
        <taxon>Musteloidea</taxon>
        <taxon>Mustelidae</taxon>
        <taxon>Guloninae</taxon>
        <taxon>Gulo</taxon>
    </lineage>
</organism>
<evidence type="ECO:0000256" key="1">
    <source>
        <dbReference type="SAM" id="SignalP"/>
    </source>
</evidence>
<evidence type="ECO:0000313" key="3">
    <source>
        <dbReference type="Proteomes" id="UP000269945"/>
    </source>
</evidence>
<dbReference type="GO" id="GO:0008083">
    <property type="term" value="F:growth factor activity"/>
    <property type="evidence" value="ECO:0007669"/>
    <property type="project" value="InterPro"/>
</dbReference>
<feature type="signal peptide" evidence="1">
    <location>
        <begin position="1"/>
        <end position="19"/>
    </location>
</feature>
<evidence type="ECO:0000313" key="2">
    <source>
        <dbReference type="EMBL" id="VCW78701.1"/>
    </source>
</evidence>
<dbReference type="EMBL" id="CYRY02010520">
    <property type="protein sequence ID" value="VCW78701.1"/>
    <property type="molecule type" value="Genomic_DNA"/>
</dbReference>
<dbReference type="InterPro" id="IPR002183">
    <property type="entry name" value="IL-3"/>
</dbReference>
<dbReference type="Gene3D" id="1.20.1250.10">
    <property type="match status" value="1"/>
</dbReference>
<evidence type="ECO:0008006" key="4">
    <source>
        <dbReference type="Google" id="ProtNLM"/>
    </source>
</evidence>
<comment type="caution">
    <text evidence="2">The sequence shown here is derived from an EMBL/GenBank/DDBJ whole genome shotgun (WGS) entry which is preliminary data.</text>
</comment>
<dbReference type="AlphaFoldDB" id="A0A9X9PZ49"/>
<keyword evidence="3" id="KW-1185">Reference proteome</keyword>
<reference evidence="2 3" key="1">
    <citation type="submission" date="2018-10" db="EMBL/GenBank/DDBJ databases">
        <authorList>
            <person name="Ekblom R."/>
            <person name="Jareborg N."/>
        </authorList>
    </citation>
    <scope>NUCLEOTIDE SEQUENCE [LARGE SCALE GENOMIC DNA]</scope>
    <source>
        <tissue evidence="2">Muscle</tissue>
    </source>
</reference>
<feature type="chain" id="PRO_5040962709" description="Hematopoietic growth factor" evidence="1">
    <location>
        <begin position="20"/>
        <end position="142"/>
    </location>
</feature>
<dbReference type="Proteomes" id="UP000269945">
    <property type="component" value="Unassembled WGS sequence"/>
</dbReference>
<dbReference type="SUPFAM" id="SSF47266">
    <property type="entry name" value="4-helical cytokines"/>
    <property type="match status" value="1"/>
</dbReference>
<dbReference type="GO" id="GO:0005135">
    <property type="term" value="F:interleukin-3 receptor binding"/>
    <property type="evidence" value="ECO:0007669"/>
    <property type="project" value="InterPro"/>
</dbReference>
<accession>A0A9X9PZ49</accession>
<proteinExistence type="predicted"/>
<gene>
    <name evidence="2" type="ORF">BN2614_LOCUS4</name>
</gene>
<dbReference type="GO" id="GO:0005576">
    <property type="term" value="C:extracellular region"/>
    <property type="evidence" value="ECO:0007669"/>
    <property type="project" value="InterPro"/>
</dbReference>
<keyword evidence="1" id="KW-0732">Signal</keyword>